<evidence type="ECO:0000313" key="1">
    <source>
        <dbReference type="Proteomes" id="UP000887578"/>
    </source>
</evidence>
<dbReference type="AlphaFoldDB" id="A0A914Q048"/>
<dbReference type="Proteomes" id="UP000887578">
    <property type="component" value="Unplaced"/>
</dbReference>
<organism evidence="1 2">
    <name type="scientific">Panagrolaimus davidi</name>
    <dbReference type="NCBI Taxonomy" id="227884"/>
    <lineage>
        <taxon>Eukaryota</taxon>
        <taxon>Metazoa</taxon>
        <taxon>Ecdysozoa</taxon>
        <taxon>Nematoda</taxon>
        <taxon>Chromadorea</taxon>
        <taxon>Rhabditida</taxon>
        <taxon>Tylenchina</taxon>
        <taxon>Panagrolaimomorpha</taxon>
        <taxon>Panagrolaimoidea</taxon>
        <taxon>Panagrolaimidae</taxon>
        <taxon>Panagrolaimus</taxon>
    </lineage>
</organism>
<proteinExistence type="predicted"/>
<evidence type="ECO:0000313" key="2">
    <source>
        <dbReference type="WBParaSite" id="PDA_v2.g24508.t1"/>
    </source>
</evidence>
<name>A0A914Q048_9BILA</name>
<sequence length="292" mass="34343">MHPSWNPATSNIRIFEYPNDIIKYMQQNASPKQLLKLMQCSKRFCHKVFPYLPVQNLTINDNEEDKWWMRKLDNSLIQGTNFDKIPNGLWITKEMGLSDFPNLLPQVLPKVAVIELEELSFFRQAISCDDLVKLLSHGNVKYIDLWSSPVKYGNGDIVPLDKMLEILSNIPDIRYWHDLPPFSVEAAENLSKVFVSPKLVSFILFADKETFDFGLYEKFIELNPQIHFCTQFLDYDLEDDFIEELERLNRITLENGLTEYFPNKFFYRGIPEETRVALNNLFSEYLELHNIE</sequence>
<keyword evidence="1" id="KW-1185">Reference proteome</keyword>
<protein>
    <submittedName>
        <fullName evidence="2">F-box domain-containing protein</fullName>
    </submittedName>
</protein>
<dbReference type="WBParaSite" id="PDA_v2.g24508.t1">
    <property type="protein sequence ID" value="PDA_v2.g24508.t1"/>
    <property type="gene ID" value="PDA_v2.g24508"/>
</dbReference>
<accession>A0A914Q048</accession>
<reference evidence="2" key="1">
    <citation type="submission" date="2022-11" db="UniProtKB">
        <authorList>
            <consortium name="WormBaseParasite"/>
        </authorList>
    </citation>
    <scope>IDENTIFICATION</scope>
</reference>